<organism evidence="4">
    <name type="scientific">marine sediment metagenome</name>
    <dbReference type="NCBI Taxonomy" id="412755"/>
    <lineage>
        <taxon>unclassified sequences</taxon>
        <taxon>metagenomes</taxon>
        <taxon>ecological metagenomes</taxon>
    </lineage>
</organism>
<name>A0A0F9UPE0_9ZZZZ</name>
<gene>
    <name evidence="4" type="ORF">LCGC14_0183270</name>
</gene>
<dbReference type="AlphaFoldDB" id="A0A0F9UPE0"/>
<dbReference type="InterPro" id="IPR000184">
    <property type="entry name" value="Bac_surfAg_D15"/>
</dbReference>
<evidence type="ECO:0000256" key="2">
    <source>
        <dbReference type="ARBA" id="ARBA00023136"/>
    </source>
</evidence>
<comment type="caution">
    <text evidence="4">The sequence shown here is derived from an EMBL/GenBank/DDBJ whole genome shotgun (WGS) entry which is preliminary data.</text>
</comment>
<dbReference type="GO" id="GO:0019867">
    <property type="term" value="C:outer membrane"/>
    <property type="evidence" value="ECO:0007669"/>
    <property type="project" value="InterPro"/>
</dbReference>
<accession>A0A0F9UPE0</accession>
<comment type="subcellular location">
    <subcellularLocation>
        <location evidence="1">Membrane</location>
    </subcellularLocation>
</comment>
<dbReference type="Pfam" id="PF01103">
    <property type="entry name" value="Omp85"/>
    <property type="match status" value="1"/>
</dbReference>
<evidence type="ECO:0000313" key="4">
    <source>
        <dbReference type="EMBL" id="KKN95000.1"/>
    </source>
</evidence>
<protein>
    <recommendedName>
        <fullName evidence="3">Bacterial surface antigen (D15) domain-containing protein</fullName>
    </recommendedName>
</protein>
<dbReference type="Gene3D" id="2.40.160.50">
    <property type="entry name" value="membrane protein fhac: a member of the omp85/tpsb transporter family"/>
    <property type="match status" value="1"/>
</dbReference>
<reference evidence="4" key="1">
    <citation type="journal article" date="2015" name="Nature">
        <title>Complex archaea that bridge the gap between prokaryotes and eukaryotes.</title>
        <authorList>
            <person name="Spang A."/>
            <person name="Saw J.H."/>
            <person name="Jorgensen S.L."/>
            <person name="Zaremba-Niedzwiedzka K."/>
            <person name="Martijn J."/>
            <person name="Lind A.E."/>
            <person name="van Eijk R."/>
            <person name="Schleper C."/>
            <person name="Guy L."/>
            <person name="Ettema T.J."/>
        </authorList>
    </citation>
    <scope>NUCLEOTIDE SEQUENCE</scope>
</reference>
<dbReference type="SUPFAM" id="SSF56935">
    <property type="entry name" value="Porins"/>
    <property type="match status" value="1"/>
</dbReference>
<feature type="domain" description="Bacterial surface antigen (D15)" evidence="3">
    <location>
        <begin position="176"/>
        <end position="299"/>
    </location>
</feature>
<keyword evidence="2" id="KW-0472">Membrane</keyword>
<evidence type="ECO:0000256" key="1">
    <source>
        <dbReference type="ARBA" id="ARBA00004370"/>
    </source>
</evidence>
<sequence>MNLRLTLLIGMICSAAQAHAGFYSTYMQDPDDGMLDASQYLSQVPMGFLPVPTIITEPAVGTGLAVMGVFFHESDEQKDQRMSAGSDKPVLPKNITIAGLGGTSNGSKGGGIGHLGFWHDDRIRYKGFLLYSDFNLDFYSLGNLDLDRPVGLNITGPLLLQQLSWRYADTNWFAGARQVYRHVESSLAVGEREPILPDSELNDRLQDYIASRFDKSITSSGLGLVIEYDSRNNPMGPTLGYDYVFEYTRFDSAIGSDVEYDQYHLTGLNYWGLSKQFDLALRVQYDAVAPDGEQNLPPYAMPSVDLRGVSATRYQGEQVATGEVELTYKLNNRWKLSTFTGVARAADSFNDLGAAESVSNIGVWFSLSDCQALWLLDGQRHSTGSGGNCVLYSGGFNLVRLNA</sequence>
<evidence type="ECO:0000259" key="3">
    <source>
        <dbReference type="Pfam" id="PF01103"/>
    </source>
</evidence>
<dbReference type="EMBL" id="LAZR01000074">
    <property type="protein sequence ID" value="KKN95000.1"/>
    <property type="molecule type" value="Genomic_DNA"/>
</dbReference>
<proteinExistence type="predicted"/>